<gene>
    <name evidence="9" type="primary">NDE1_1</name>
    <name evidence="9" type="ORF">N0V91_007620</name>
</gene>
<dbReference type="OrthoDB" id="5877028at2759"/>
<feature type="compositionally biased region" description="Pro residues" evidence="7">
    <location>
        <begin position="398"/>
        <end position="409"/>
    </location>
</feature>
<proteinExistence type="inferred from homology"/>
<keyword evidence="6" id="KW-0206">Cytoskeleton</keyword>
<feature type="compositionally biased region" description="Polar residues" evidence="7">
    <location>
        <begin position="350"/>
        <end position="360"/>
    </location>
</feature>
<dbReference type="GO" id="GO:0047496">
    <property type="term" value="P:vesicle transport along microtubule"/>
    <property type="evidence" value="ECO:0007669"/>
    <property type="project" value="TreeGrafter"/>
</dbReference>
<dbReference type="GO" id="GO:0007059">
    <property type="term" value="P:chromosome segregation"/>
    <property type="evidence" value="ECO:0007669"/>
    <property type="project" value="TreeGrafter"/>
</dbReference>
<comment type="similarity">
    <text evidence="2">Belongs to the nudE family.</text>
</comment>
<dbReference type="AlphaFoldDB" id="A0A9W9D545"/>
<dbReference type="InterPro" id="IPR033494">
    <property type="entry name" value="NUDE"/>
</dbReference>
<keyword evidence="5" id="KW-0175">Coiled coil</keyword>
<evidence type="ECO:0000256" key="5">
    <source>
        <dbReference type="ARBA" id="ARBA00023054"/>
    </source>
</evidence>
<evidence type="ECO:0000313" key="9">
    <source>
        <dbReference type="EMBL" id="KAJ4401837.1"/>
    </source>
</evidence>
<dbReference type="GO" id="GO:0005871">
    <property type="term" value="C:kinesin complex"/>
    <property type="evidence" value="ECO:0007669"/>
    <property type="project" value="TreeGrafter"/>
</dbReference>
<evidence type="ECO:0000256" key="2">
    <source>
        <dbReference type="ARBA" id="ARBA00007429"/>
    </source>
</evidence>
<feature type="region of interest" description="Disordered" evidence="7">
    <location>
        <begin position="385"/>
        <end position="639"/>
    </location>
</feature>
<dbReference type="GO" id="GO:0000776">
    <property type="term" value="C:kinetochore"/>
    <property type="evidence" value="ECO:0007669"/>
    <property type="project" value="TreeGrafter"/>
</dbReference>
<comment type="caution">
    <text evidence="9">The sequence shown here is derived from an EMBL/GenBank/DDBJ whole genome shotgun (WGS) entry which is preliminary data.</text>
</comment>
<dbReference type="PANTHER" id="PTHR10921">
    <property type="entry name" value="NUCLEAR DISTRIBUTION PROTEIN NUDE HOMOLOG 1"/>
    <property type="match status" value="1"/>
</dbReference>
<dbReference type="GO" id="GO:0051642">
    <property type="term" value="P:centrosome localization"/>
    <property type="evidence" value="ECO:0007669"/>
    <property type="project" value="TreeGrafter"/>
</dbReference>
<dbReference type="PANTHER" id="PTHR10921:SF1">
    <property type="entry name" value="NUCLEAR DISTRIBUTION PROTEIN NUDE HOMOLOG"/>
    <property type="match status" value="1"/>
</dbReference>
<organism evidence="9 10">
    <name type="scientific">Didymella pomorum</name>
    <dbReference type="NCBI Taxonomy" id="749634"/>
    <lineage>
        <taxon>Eukaryota</taxon>
        <taxon>Fungi</taxon>
        <taxon>Dikarya</taxon>
        <taxon>Ascomycota</taxon>
        <taxon>Pezizomycotina</taxon>
        <taxon>Dothideomycetes</taxon>
        <taxon>Pleosporomycetidae</taxon>
        <taxon>Pleosporales</taxon>
        <taxon>Pleosporineae</taxon>
        <taxon>Didymellaceae</taxon>
        <taxon>Didymella</taxon>
    </lineage>
</organism>
<feature type="compositionally biased region" description="Polar residues" evidence="7">
    <location>
        <begin position="549"/>
        <end position="570"/>
    </location>
</feature>
<keyword evidence="3" id="KW-0963">Cytoplasm</keyword>
<dbReference type="GO" id="GO:0007020">
    <property type="term" value="P:microtubule nucleation"/>
    <property type="evidence" value="ECO:0007669"/>
    <property type="project" value="TreeGrafter"/>
</dbReference>
<evidence type="ECO:0000256" key="6">
    <source>
        <dbReference type="ARBA" id="ARBA00023212"/>
    </source>
</evidence>
<comment type="subcellular location">
    <subcellularLocation>
        <location evidence="1">Cytoplasm</location>
        <location evidence="1">Cytoskeleton</location>
    </subcellularLocation>
</comment>
<keyword evidence="4" id="KW-0493">Microtubule</keyword>
<name>A0A9W9D545_9PLEO</name>
<dbReference type="Proteomes" id="UP001140510">
    <property type="component" value="Unassembled WGS sequence"/>
</dbReference>
<feature type="compositionally biased region" description="Low complexity" evidence="7">
    <location>
        <begin position="228"/>
        <end position="248"/>
    </location>
</feature>
<dbReference type="GO" id="GO:0008017">
    <property type="term" value="F:microtubule binding"/>
    <property type="evidence" value="ECO:0007669"/>
    <property type="project" value="InterPro"/>
</dbReference>
<dbReference type="GO" id="GO:0000132">
    <property type="term" value="P:establishment of mitotic spindle orientation"/>
    <property type="evidence" value="ECO:0007669"/>
    <property type="project" value="TreeGrafter"/>
</dbReference>
<dbReference type="Gene3D" id="6.10.250.1080">
    <property type="match status" value="1"/>
</dbReference>
<dbReference type="GO" id="GO:0005874">
    <property type="term" value="C:microtubule"/>
    <property type="evidence" value="ECO:0007669"/>
    <property type="project" value="UniProtKB-KW"/>
</dbReference>
<feature type="compositionally biased region" description="Low complexity" evidence="7">
    <location>
        <begin position="315"/>
        <end position="329"/>
    </location>
</feature>
<dbReference type="EMBL" id="JAPEVA010000068">
    <property type="protein sequence ID" value="KAJ4401837.1"/>
    <property type="molecule type" value="Genomic_DNA"/>
</dbReference>
<feature type="region of interest" description="Disordered" evidence="7">
    <location>
        <begin position="43"/>
        <end position="64"/>
    </location>
</feature>
<feature type="compositionally biased region" description="Low complexity" evidence="7">
    <location>
        <begin position="457"/>
        <end position="519"/>
    </location>
</feature>
<evidence type="ECO:0000259" key="8">
    <source>
        <dbReference type="Pfam" id="PF04880"/>
    </source>
</evidence>
<protein>
    <submittedName>
        <fullName evidence="9">NADH:ubiquinone oxidoreductase</fullName>
    </submittedName>
</protein>
<dbReference type="InterPro" id="IPR006964">
    <property type="entry name" value="NUDE_dom"/>
</dbReference>
<evidence type="ECO:0000313" key="10">
    <source>
        <dbReference type="Proteomes" id="UP001140510"/>
    </source>
</evidence>
<feature type="domain" description="NUDE" evidence="8">
    <location>
        <begin position="136"/>
        <end position="314"/>
    </location>
</feature>
<feature type="compositionally biased region" description="Polar residues" evidence="7">
    <location>
        <begin position="427"/>
        <end position="446"/>
    </location>
</feature>
<dbReference type="Pfam" id="PF04880">
    <property type="entry name" value="NUDE_C"/>
    <property type="match status" value="1"/>
</dbReference>
<feature type="compositionally biased region" description="Basic and acidic residues" evidence="7">
    <location>
        <begin position="46"/>
        <end position="64"/>
    </location>
</feature>
<feature type="region of interest" description="Disordered" evidence="7">
    <location>
        <begin position="1"/>
        <end position="20"/>
    </location>
</feature>
<feature type="region of interest" description="Disordered" evidence="7">
    <location>
        <begin position="204"/>
        <end position="367"/>
    </location>
</feature>
<evidence type="ECO:0000256" key="1">
    <source>
        <dbReference type="ARBA" id="ARBA00004245"/>
    </source>
</evidence>
<reference evidence="9" key="1">
    <citation type="submission" date="2022-10" db="EMBL/GenBank/DDBJ databases">
        <title>Tapping the CABI collections for fungal endophytes: first genome assemblies for Collariella, Neodidymelliopsis, Ascochyta clinopodiicola, Didymella pomorum, Didymosphaeria variabile, Neocosmospora piperis and Neocucurbitaria cava.</title>
        <authorList>
            <person name="Hill R."/>
        </authorList>
    </citation>
    <scope>NUCLEOTIDE SEQUENCE</scope>
    <source>
        <strain evidence="9">IMI 355091</strain>
    </source>
</reference>
<accession>A0A9W9D545</accession>
<keyword evidence="10" id="KW-1185">Reference proteome</keyword>
<evidence type="ECO:0000256" key="4">
    <source>
        <dbReference type="ARBA" id="ARBA00022701"/>
    </source>
</evidence>
<evidence type="ECO:0000256" key="7">
    <source>
        <dbReference type="SAM" id="MobiDB-lite"/>
    </source>
</evidence>
<feature type="compositionally biased region" description="Polar residues" evidence="7">
    <location>
        <begin position="8"/>
        <end position="20"/>
    </location>
</feature>
<evidence type="ECO:0000256" key="3">
    <source>
        <dbReference type="ARBA" id="ARBA00022490"/>
    </source>
</evidence>
<sequence>MVGAEMPSSPQRGGNGFTSLQEELDYYKTAYETLDAELQEFQSSSKELEAELERDVEESEKRERKLQEKVERLGFEAEEWKTKYKQSKTEANNAQNTLQKEITTLRDAQRTLQLKLRDMEVQNDDFERQTRNQTSSLEDIETKYNVAVEREVMLEEEIQIGEREREGLRIETQRLRDELSDLKIESEIRTEKLRLAEATIEKHHQRAVSNHLAKESHTLRPRSPFSEASTTNTNMSSPTAASTPPYSMQPDGLRPDSTPPSPPLSDAPLAIRPIPFNPPMPTRKLSIASRDPAATPRAGTFASRPRHTRLPSISAAPGAGATGAPRRTPSVMRPPSAHQNHTRQDHTQRPSRPSIGNSASAGGLPRSGSLYQIRGLIGKMQKLEERVHSARSKLPAPMATPPRASPRPPSAASNYLPGTVSVRKRASQASTSASSVGEGATNTGVSRLSFGVPTNVPSNTSSSRPGSRASMSSTPQLSRSSTTISRPSPVSRSSTTRTPGTRTPGVRTPSTRTPNTRNPLGHYSSASMSGRIGKAPPPILHLHEGRQFGRTSLNRHPSDQGNSHNVSRSDTGSDDESEIKTPIGRRATMERTGIPTPGSGGSALPRRTSVSRRISASMDGGMGPPARPRKMSTYEEETY</sequence>